<name>A0A8J4WQH5_CLAMG</name>
<keyword evidence="3" id="KW-1185">Reference proteome</keyword>
<dbReference type="Proteomes" id="UP000727407">
    <property type="component" value="Unassembled WGS sequence"/>
</dbReference>
<dbReference type="EMBL" id="QNUK01001532">
    <property type="protein sequence ID" value="KAF5880237.1"/>
    <property type="molecule type" value="Genomic_DNA"/>
</dbReference>
<feature type="compositionally biased region" description="Basic and acidic residues" evidence="1">
    <location>
        <begin position="38"/>
        <end position="65"/>
    </location>
</feature>
<evidence type="ECO:0000313" key="2">
    <source>
        <dbReference type="EMBL" id="KAF5880237.1"/>
    </source>
</evidence>
<feature type="compositionally biased region" description="Basic and acidic residues" evidence="1">
    <location>
        <begin position="20"/>
        <end position="31"/>
    </location>
</feature>
<proteinExistence type="predicted"/>
<organism evidence="2 3">
    <name type="scientific">Clarias magur</name>
    <name type="common">Asian catfish</name>
    <name type="synonym">Macropteronotus magur</name>
    <dbReference type="NCBI Taxonomy" id="1594786"/>
    <lineage>
        <taxon>Eukaryota</taxon>
        <taxon>Metazoa</taxon>
        <taxon>Chordata</taxon>
        <taxon>Craniata</taxon>
        <taxon>Vertebrata</taxon>
        <taxon>Euteleostomi</taxon>
        <taxon>Actinopterygii</taxon>
        <taxon>Neopterygii</taxon>
        <taxon>Teleostei</taxon>
        <taxon>Ostariophysi</taxon>
        <taxon>Siluriformes</taxon>
        <taxon>Clariidae</taxon>
        <taxon>Clarias</taxon>
    </lineage>
</organism>
<feature type="region of interest" description="Disordered" evidence="1">
    <location>
        <begin position="20"/>
        <end position="65"/>
    </location>
</feature>
<dbReference type="AlphaFoldDB" id="A0A8J4WQH5"/>
<comment type="caution">
    <text evidence="2">The sequence shown here is derived from an EMBL/GenBank/DDBJ whole genome shotgun (WGS) entry which is preliminary data.</text>
</comment>
<evidence type="ECO:0000256" key="1">
    <source>
        <dbReference type="SAM" id="MobiDB-lite"/>
    </source>
</evidence>
<keyword evidence="2" id="KW-0371">Homeobox</keyword>
<gene>
    <name evidence="2" type="ORF">DAT39_023260</name>
</gene>
<evidence type="ECO:0000313" key="3">
    <source>
        <dbReference type="Proteomes" id="UP000727407"/>
    </source>
</evidence>
<feature type="non-terminal residue" evidence="2">
    <location>
        <position position="65"/>
    </location>
</feature>
<protein>
    <submittedName>
        <fullName evidence="2">Homeobox protein MSX-2-like</fullName>
    </submittedName>
</protein>
<keyword evidence="2" id="KW-0238">DNA-binding</keyword>
<dbReference type="GO" id="GO:0003677">
    <property type="term" value="F:DNA binding"/>
    <property type="evidence" value="ECO:0007669"/>
    <property type="project" value="UniProtKB-KW"/>
</dbReference>
<sequence length="65" mass="7557">MEQREARARALSFSVESLIARDRSASERENSRVSPQQHTEEVRQQRVHADLRSESPKPQEEDSHT</sequence>
<reference evidence="2" key="1">
    <citation type="submission" date="2020-07" db="EMBL/GenBank/DDBJ databases">
        <title>Clarias magur genome sequencing, assembly and annotation.</title>
        <authorList>
            <person name="Kushwaha B."/>
            <person name="Kumar R."/>
            <person name="Das P."/>
            <person name="Joshi C.G."/>
            <person name="Kumar D."/>
            <person name="Nagpure N.S."/>
            <person name="Pandey M."/>
            <person name="Agarwal S."/>
            <person name="Srivastava S."/>
            <person name="Singh M."/>
            <person name="Sahoo L."/>
            <person name="Jayasankar P."/>
            <person name="Meher P.K."/>
            <person name="Koringa P.G."/>
            <person name="Iquebal M.A."/>
            <person name="Das S.P."/>
            <person name="Bit A."/>
            <person name="Patnaik S."/>
            <person name="Patel N."/>
            <person name="Shah T.M."/>
            <person name="Hinsu A."/>
            <person name="Jena J.K."/>
        </authorList>
    </citation>
    <scope>NUCLEOTIDE SEQUENCE</scope>
    <source>
        <strain evidence="2">CIFAMagur01</strain>
        <tissue evidence="2">Testis</tissue>
    </source>
</reference>
<accession>A0A8J4WQH5</accession>